<dbReference type="Proteomes" id="UP000078541">
    <property type="component" value="Unassembled WGS sequence"/>
</dbReference>
<sequence length="99" mass="10495">MIISLEPKSTSIISALDPRFDTSLSLVISPKSTSMISVLDLKSETSLCPLTLPPALSTTELRPSSDERPAWDFAIGSSNAPTSSKIRATPVALAMICFA</sequence>
<organism evidence="1 2">
    <name type="scientific">Trachymyrmex septentrionalis</name>
    <dbReference type="NCBI Taxonomy" id="34720"/>
    <lineage>
        <taxon>Eukaryota</taxon>
        <taxon>Metazoa</taxon>
        <taxon>Ecdysozoa</taxon>
        <taxon>Arthropoda</taxon>
        <taxon>Hexapoda</taxon>
        <taxon>Insecta</taxon>
        <taxon>Pterygota</taxon>
        <taxon>Neoptera</taxon>
        <taxon>Endopterygota</taxon>
        <taxon>Hymenoptera</taxon>
        <taxon>Apocrita</taxon>
        <taxon>Aculeata</taxon>
        <taxon>Formicoidea</taxon>
        <taxon>Formicidae</taxon>
        <taxon>Myrmicinae</taxon>
        <taxon>Trachymyrmex</taxon>
    </lineage>
</organism>
<name>A0A195FY71_9HYME</name>
<dbReference type="AlphaFoldDB" id="A0A195FY71"/>
<evidence type="ECO:0000313" key="2">
    <source>
        <dbReference type="Proteomes" id="UP000078541"/>
    </source>
</evidence>
<gene>
    <name evidence="1" type="ORF">ALC56_00235</name>
</gene>
<protein>
    <submittedName>
        <fullName evidence="1">Uncharacterized protein</fullName>
    </submittedName>
</protein>
<accession>A0A195FY71</accession>
<reference evidence="1 2" key="1">
    <citation type="submission" date="2016-03" db="EMBL/GenBank/DDBJ databases">
        <title>Trachymyrmex septentrionalis WGS genome.</title>
        <authorList>
            <person name="Nygaard S."/>
            <person name="Hu H."/>
            <person name="Boomsma J."/>
            <person name="Zhang G."/>
        </authorList>
    </citation>
    <scope>NUCLEOTIDE SEQUENCE [LARGE SCALE GENOMIC DNA]</scope>
    <source>
        <strain evidence="1">Tsep2-gDNA-1</strain>
        <tissue evidence="1">Whole body</tissue>
    </source>
</reference>
<keyword evidence="2" id="KW-1185">Reference proteome</keyword>
<proteinExistence type="predicted"/>
<evidence type="ECO:0000313" key="1">
    <source>
        <dbReference type="EMBL" id="KYN45388.1"/>
    </source>
</evidence>
<dbReference type="EMBL" id="KQ981169">
    <property type="protein sequence ID" value="KYN45388.1"/>
    <property type="molecule type" value="Genomic_DNA"/>
</dbReference>